<keyword evidence="2" id="KW-0732">Signal</keyword>
<evidence type="ECO:0000313" key="4">
    <source>
        <dbReference type="Proteomes" id="UP000659124"/>
    </source>
</evidence>
<feature type="signal peptide" evidence="2">
    <location>
        <begin position="1"/>
        <end position="22"/>
    </location>
</feature>
<keyword evidence="4" id="KW-1185">Reference proteome</keyword>
<comment type="caution">
    <text evidence="3">The sequence shown here is derived from an EMBL/GenBank/DDBJ whole genome shotgun (WGS) entry which is preliminary data.</text>
</comment>
<feature type="region of interest" description="Disordered" evidence="1">
    <location>
        <begin position="65"/>
        <end position="136"/>
    </location>
</feature>
<evidence type="ECO:0000256" key="1">
    <source>
        <dbReference type="SAM" id="MobiDB-lite"/>
    </source>
</evidence>
<gene>
    <name evidence="3" type="ORF">ICL07_30125</name>
</gene>
<accession>A0ABR7TZB6</accession>
<evidence type="ECO:0000256" key="2">
    <source>
        <dbReference type="SAM" id="SignalP"/>
    </source>
</evidence>
<feature type="compositionally biased region" description="Polar residues" evidence="1">
    <location>
        <begin position="65"/>
        <end position="100"/>
    </location>
</feature>
<organism evidence="3 4">
    <name type="scientific">Chitinophaga qingshengii</name>
    <dbReference type="NCBI Taxonomy" id="1569794"/>
    <lineage>
        <taxon>Bacteria</taxon>
        <taxon>Pseudomonadati</taxon>
        <taxon>Bacteroidota</taxon>
        <taxon>Chitinophagia</taxon>
        <taxon>Chitinophagales</taxon>
        <taxon>Chitinophagaceae</taxon>
        <taxon>Chitinophaga</taxon>
    </lineage>
</organism>
<proteinExistence type="predicted"/>
<reference evidence="3 4" key="1">
    <citation type="submission" date="2020-09" db="EMBL/GenBank/DDBJ databases">
        <title>Genome sequences of type strains of Chitinophaga qingshengii and Chitinophaga varians.</title>
        <authorList>
            <person name="Kittiwongwattana C."/>
        </authorList>
    </citation>
    <scope>NUCLEOTIDE SEQUENCE [LARGE SCALE GENOMIC DNA]</scope>
    <source>
        <strain evidence="3 4">JCM 30026</strain>
    </source>
</reference>
<feature type="region of interest" description="Disordered" evidence="1">
    <location>
        <begin position="29"/>
        <end position="49"/>
    </location>
</feature>
<feature type="chain" id="PRO_5045479079" evidence="2">
    <location>
        <begin position="23"/>
        <end position="136"/>
    </location>
</feature>
<dbReference type="EMBL" id="JACVFC010000006">
    <property type="protein sequence ID" value="MBC9934674.1"/>
    <property type="molecule type" value="Genomic_DNA"/>
</dbReference>
<evidence type="ECO:0000313" key="3">
    <source>
        <dbReference type="EMBL" id="MBC9934674.1"/>
    </source>
</evidence>
<dbReference type="Proteomes" id="UP000659124">
    <property type="component" value="Unassembled WGS sequence"/>
</dbReference>
<sequence length="136" mass="14229">MKLLIILLVFIAAIQLPHLAGAQDQKVPVKTSDGAIRSPKQESVPVKPGEPARAAVARTFMATQAPQGGNPVSTLQPDKNQAVANTGNPGKTPGTISSLPVEQLIKPVNKDFQPPKIEQQGPAPAPVNTKPQPAKP</sequence>
<dbReference type="RefSeq" id="WP_188091768.1">
    <property type="nucleotide sequence ID" value="NZ_JACVFC010000006.1"/>
</dbReference>
<protein>
    <submittedName>
        <fullName evidence="3">Uncharacterized protein</fullName>
    </submittedName>
</protein>
<name>A0ABR7TZB6_9BACT</name>